<keyword evidence="2" id="KW-0547">Nucleotide-binding</keyword>
<dbReference type="PANTHER" id="PTHR14187">
    <property type="entry name" value="ALPHA KINASE/ELONGATION FACTOR 2 KINASE"/>
    <property type="match status" value="1"/>
</dbReference>
<evidence type="ECO:0000313" key="5">
    <source>
        <dbReference type="Proteomes" id="UP001634394"/>
    </source>
</evidence>
<evidence type="ECO:0000256" key="3">
    <source>
        <dbReference type="ARBA" id="ARBA00022840"/>
    </source>
</evidence>
<dbReference type="SUPFAM" id="SSF53067">
    <property type="entry name" value="Actin-like ATPase domain"/>
    <property type="match status" value="2"/>
</dbReference>
<organism evidence="4 5">
    <name type="scientific">Sinanodonta woodiana</name>
    <name type="common">Chinese pond mussel</name>
    <name type="synonym">Anodonta woodiana</name>
    <dbReference type="NCBI Taxonomy" id="1069815"/>
    <lineage>
        <taxon>Eukaryota</taxon>
        <taxon>Metazoa</taxon>
        <taxon>Spiralia</taxon>
        <taxon>Lophotrochozoa</taxon>
        <taxon>Mollusca</taxon>
        <taxon>Bivalvia</taxon>
        <taxon>Autobranchia</taxon>
        <taxon>Heteroconchia</taxon>
        <taxon>Palaeoheterodonta</taxon>
        <taxon>Unionida</taxon>
        <taxon>Unionoidea</taxon>
        <taxon>Unionidae</taxon>
        <taxon>Unioninae</taxon>
        <taxon>Sinanodonta</taxon>
    </lineage>
</organism>
<dbReference type="InterPro" id="IPR013126">
    <property type="entry name" value="Hsp_70_fam"/>
</dbReference>
<name>A0ABD3X1G3_SINWO</name>
<dbReference type="Gene3D" id="3.30.420.40">
    <property type="match status" value="2"/>
</dbReference>
<gene>
    <name evidence="4" type="ORF">ACJMK2_032351</name>
</gene>
<dbReference type="Pfam" id="PF00012">
    <property type="entry name" value="HSP70"/>
    <property type="match status" value="1"/>
</dbReference>
<evidence type="ECO:0000256" key="1">
    <source>
        <dbReference type="ARBA" id="ARBA00007381"/>
    </source>
</evidence>
<comment type="similarity">
    <text evidence="1">Belongs to the heat shock protein 70 family.</text>
</comment>
<dbReference type="Gene3D" id="3.90.640.10">
    <property type="entry name" value="Actin, Chain A, domain 4"/>
    <property type="match status" value="1"/>
</dbReference>
<reference evidence="4 5" key="1">
    <citation type="submission" date="2024-11" db="EMBL/GenBank/DDBJ databases">
        <title>Chromosome-level genome assembly of the freshwater bivalve Anodonta woodiana.</title>
        <authorList>
            <person name="Chen X."/>
        </authorList>
    </citation>
    <scope>NUCLEOTIDE SEQUENCE [LARGE SCALE GENOMIC DNA]</scope>
    <source>
        <strain evidence="4">MN2024</strain>
        <tissue evidence="4">Gills</tissue>
    </source>
</reference>
<accession>A0ABD3X1G3</accession>
<dbReference type="Proteomes" id="UP001634394">
    <property type="component" value="Unassembled WGS sequence"/>
</dbReference>
<dbReference type="AlphaFoldDB" id="A0ABD3X1G3"/>
<evidence type="ECO:0008006" key="6">
    <source>
        <dbReference type="Google" id="ProtNLM"/>
    </source>
</evidence>
<comment type="caution">
    <text evidence="4">The sequence shown here is derived from an EMBL/GenBank/DDBJ whole genome shotgun (WGS) entry which is preliminary data.</text>
</comment>
<dbReference type="InterPro" id="IPR043129">
    <property type="entry name" value="ATPase_NBD"/>
</dbReference>
<protein>
    <recommendedName>
        <fullName evidence="6">Heat shock 70 kDa protein 12A</fullName>
    </recommendedName>
</protein>
<keyword evidence="3" id="KW-0067">ATP-binding</keyword>
<keyword evidence="5" id="KW-1185">Reference proteome</keyword>
<proteinExistence type="inferred from homology"/>
<sequence length="576" mass="65003">MSNKPIVAAIDFGTTYSGYAFSFGHDFQVDPLKISCTNYFNARSGAGMSLKTPTCILFSPDERFHSFGYEAEEKYSDLLMDGEYQAWYYFRRFKMILYNGQDLKRDTKWQAPNGKPFPAIKIFSCAIEYLVNHMLSTMEGKMVGVKREDVHWVLTVPAIWDDKAKNFMRTAAEMAGIKGENLSIALEPEAASFYCKYLPVEKLSDKSEISCFETGKRYLVLDAGGGTVDITVHEVIQGGHLRELFKANGGPWGGTTVDEAFIEFLKSLCGQETLARLERDFKDDLMDILSEFEVKKRTVSPELDQKVTLKIPISLHEIFQEDHGQTFREAVAERPDLQGKLVFAGDKMRVEPSLMKSFFQKTCDTIVGHVMSLFAKPELSGLSIILMVGGFSESPMLRHAIQTSFPQMRVVVPNEAGLAVLKGAVIFGHQPKIVYSRVSKYTYGIKVIREAKSDDPQDKLYIESDGRWMCKDAFSKHVEIGQEIEVDSKMGEMYTPISEEHKYLEIALYTSTKKTPKFIDEEGCTLLGTIHVKLAKSGGRDREVFVQLIFGGTELGVEAIEKKTRKVTQAFFNYLE</sequence>
<evidence type="ECO:0000256" key="2">
    <source>
        <dbReference type="ARBA" id="ARBA00022741"/>
    </source>
</evidence>
<dbReference type="EMBL" id="JBJQND010000004">
    <property type="protein sequence ID" value="KAL3880082.1"/>
    <property type="molecule type" value="Genomic_DNA"/>
</dbReference>
<dbReference type="PANTHER" id="PTHR14187:SF5">
    <property type="entry name" value="HEAT SHOCK 70 KDA PROTEIN 12A"/>
    <property type="match status" value="1"/>
</dbReference>
<dbReference type="GO" id="GO:0005524">
    <property type="term" value="F:ATP binding"/>
    <property type="evidence" value="ECO:0007669"/>
    <property type="project" value="UniProtKB-KW"/>
</dbReference>
<evidence type="ECO:0000313" key="4">
    <source>
        <dbReference type="EMBL" id="KAL3880082.1"/>
    </source>
</evidence>
<dbReference type="CDD" id="cd10229">
    <property type="entry name" value="ASKHA_NBD_HSP70_HSPA12"/>
    <property type="match status" value="1"/>
</dbReference>